<evidence type="ECO:0000256" key="1">
    <source>
        <dbReference type="ARBA" id="ARBA00022490"/>
    </source>
</evidence>
<evidence type="ECO:0000256" key="2">
    <source>
        <dbReference type="ARBA" id="ARBA00022722"/>
    </source>
</evidence>
<comment type="caution">
    <text evidence="9">The sequence shown here is derived from an EMBL/GenBank/DDBJ whole genome shotgun (WGS) entry which is preliminary data.</text>
</comment>
<evidence type="ECO:0000256" key="4">
    <source>
        <dbReference type="ARBA" id="ARBA00022839"/>
    </source>
</evidence>
<sequence length="448" mass="50946">MSEPTYLTVQAITKYIKRKFDADPHLSNLYIQGEISNFKRHSSGHCYFTLKDDKARILAVMFSANTSKLKFRPENGMMVLITADVSIYEASGQYQLYVKTMQPEGIGALFLAYEQLKERLSKEGLFDVSRKRSLPLYPKTIGVVTSPTGAVIRDILTTIERRYPIAKVKLYPSSVQGDKAAPSIVQAMEKASHDDSLDLLIIGRGGGSIEELWPFNEEQVARAIIAFPIPVISAVGHETDVTIADFAADHRAPTPTAAAEMAVPHIDEVRERLMTKEVRSMRSINELLKIKQNQLRVLAESMVFKKPERLYTQQMERLDRLSLQLKKELFLTVQASREKMSQFDRQLSRLHPKEMITIQENRRKQLDRAIQLRMKEVIKRKSSEFSGRISTLGALSPLKIMNRGYSLVYDENNSLIKDNVKVSKGQEIRVALATKDLLCQVNEVKERE</sequence>
<dbReference type="CDD" id="cd04489">
    <property type="entry name" value="ExoVII_LU_OBF"/>
    <property type="match status" value="1"/>
</dbReference>
<dbReference type="InterPro" id="IPR025824">
    <property type="entry name" value="OB-fold_nuc-bd_dom"/>
</dbReference>
<evidence type="ECO:0000313" key="10">
    <source>
        <dbReference type="Proteomes" id="UP001556040"/>
    </source>
</evidence>
<organism evidence="9 10">
    <name type="scientific">Jeotgalibacillus marinus</name>
    <dbReference type="NCBI Taxonomy" id="86667"/>
    <lineage>
        <taxon>Bacteria</taxon>
        <taxon>Bacillati</taxon>
        <taxon>Bacillota</taxon>
        <taxon>Bacilli</taxon>
        <taxon>Bacillales</taxon>
        <taxon>Caryophanaceae</taxon>
        <taxon>Jeotgalibacillus</taxon>
    </lineage>
</organism>
<evidence type="ECO:0000256" key="5">
    <source>
        <dbReference type="HAMAP-Rule" id="MF_00378"/>
    </source>
</evidence>
<dbReference type="NCBIfam" id="TIGR00237">
    <property type="entry name" value="xseA"/>
    <property type="match status" value="1"/>
</dbReference>
<dbReference type="PANTHER" id="PTHR30008:SF0">
    <property type="entry name" value="EXODEOXYRIBONUCLEASE 7 LARGE SUBUNIT"/>
    <property type="match status" value="1"/>
</dbReference>
<keyword evidence="4 5" id="KW-0269">Exonuclease</keyword>
<dbReference type="HAMAP" id="MF_00378">
    <property type="entry name" value="Exonuc_7_L"/>
    <property type="match status" value="1"/>
</dbReference>
<comment type="function">
    <text evidence="5">Bidirectionally degrades single-stranded DNA into large acid-insoluble oligonucleotides, which are then degraded further into small acid-soluble oligonucleotides.</text>
</comment>
<evidence type="ECO:0000256" key="3">
    <source>
        <dbReference type="ARBA" id="ARBA00022801"/>
    </source>
</evidence>
<keyword evidence="2 5" id="KW-0540">Nuclease</keyword>
<dbReference type="InterPro" id="IPR020579">
    <property type="entry name" value="Exonuc_VII_lsu_C"/>
</dbReference>
<dbReference type="Proteomes" id="UP001556040">
    <property type="component" value="Unassembled WGS sequence"/>
</dbReference>
<dbReference type="GO" id="GO:0008855">
    <property type="term" value="F:exodeoxyribonuclease VII activity"/>
    <property type="evidence" value="ECO:0007669"/>
    <property type="project" value="UniProtKB-EC"/>
</dbReference>
<feature type="domain" description="Exonuclease VII large subunit C-terminal" evidence="7">
    <location>
        <begin position="125"/>
        <end position="437"/>
    </location>
</feature>
<dbReference type="EMBL" id="JBFMIA010000001">
    <property type="protein sequence ID" value="MEW9500376.1"/>
    <property type="molecule type" value="Genomic_DNA"/>
</dbReference>
<feature type="domain" description="OB-fold nucleic acid binding" evidence="8">
    <location>
        <begin position="7"/>
        <end position="102"/>
    </location>
</feature>
<dbReference type="InterPro" id="IPR003753">
    <property type="entry name" value="Exonuc_VII_L"/>
</dbReference>
<evidence type="ECO:0000259" key="7">
    <source>
        <dbReference type="Pfam" id="PF02601"/>
    </source>
</evidence>
<name>A0ABV3PZU1_9BACL</name>
<keyword evidence="1 5" id="KW-0963">Cytoplasm</keyword>
<dbReference type="Pfam" id="PF02601">
    <property type="entry name" value="Exonuc_VII_L"/>
    <property type="match status" value="1"/>
</dbReference>
<keyword evidence="3 5" id="KW-0378">Hydrolase</keyword>
<comment type="catalytic activity">
    <reaction evidence="5 6">
        <text>Exonucleolytic cleavage in either 5'- to 3'- or 3'- to 5'-direction to yield nucleoside 5'-phosphates.</text>
        <dbReference type="EC" id="3.1.11.6"/>
    </reaction>
</comment>
<comment type="similarity">
    <text evidence="5 6">Belongs to the XseA family.</text>
</comment>
<dbReference type="EC" id="3.1.11.6" evidence="5"/>
<comment type="subunit">
    <text evidence="5">Heterooligomer composed of large and small subunits.</text>
</comment>
<proteinExistence type="inferred from homology"/>
<gene>
    <name evidence="5 9" type="primary">xseA</name>
    <name evidence="9" type="ORF">AB1471_01030</name>
</gene>
<dbReference type="PANTHER" id="PTHR30008">
    <property type="entry name" value="EXODEOXYRIBONUCLEASE 7 LARGE SUBUNIT"/>
    <property type="match status" value="1"/>
</dbReference>
<comment type="subcellular location">
    <subcellularLocation>
        <location evidence="5 6">Cytoplasm</location>
    </subcellularLocation>
</comment>
<protein>
    <recommendedName>
        <fullName evidence="5">Exodeoxyribonuclease 7 large subunit</fullName>
        <ecNumber evidence="5">3.1.11.6</ecNumber>
    </recommendedName>
    <alternativeName>
        <fullName evidence="5">Exodeoxyribonuclease VII large subunit</fullName>
        <shortName evidence="5">Exonuclease VII large subunit</shortName>
    </alternativeName>
</protein>
<evidence type="ECO:0000256" key="6">
    <source>
        <dbReference type="RuleBase" id="RU004355"/>
    </source>
</evidence>
<reference evidence="9 10" key="1">
    <citation type="journal article" date="1979" name="Int. J. Syst. Evol. Microbiol.">
        <title>Bacillus globisporus subsp. marinus subsp. nov.</title>
        <authorList>
            <person name="Liu H."/>
        </authorList>
    </citation>
    <scope>NUCLEOTIDE SEQUENCE [LARGE SCALE GENOMIC DNA]</scope>
    <source>
        <strain evidence="9 10">DSM 1297</strain>
    </source>
</reference>
<accession>A0ABV3PZU1</accession>
<dbReference type="Pfam" id="PF13742">
    <property type="entry name" value="tRNA_anti_2"/>
    <property type="match status" value="1"/>
</dbReference>
<evidence type="ECO:0000259" key="8">
    <source>
        <dbReference type="Pfam" id="PF13742"/>
    </source>
</evidence>
<dbReference type="RefSeq" id="WP_367777654.1">
    <property type="nucleotide sequence ID" value="NZ_JBFMIA010000001.1"/>
</dbReference>
<keyword evidence="10" id="KW-1185">Reference proteome</keyword>
<evidence type="ECO:0000313" key="9">
    <source>
        <dbReference type="EMBL" id="MEW9500376.1"/>
    </source>
</evidence>